<dbReference type="Gene3D" id="3.60.21.70">
    <property type="entry name" value="PhoD-like phosphatase"/>
    <property type="match status" value="1"/>
</dbReference>
<dbReference type="Pfam" id="PF16655">
    <property type="entry name" value="PhoD_N"/>
    <property type="match status" value="1"/>
</dbReference>
<dbReference type="GO" id="GO:0046872">
    <property type="term" value="F:metal ion binding"/>
    <property type="evidence" value="ECO:0007669"/>
    <property type="project" value="InterPro"/>
</dbReference>
<dbReference type="EMBL" id="AP011803">
    <property type="protein sequence ID" value="BAL60096.1"/>
    <property type="molecule type" value="Genomic_DNA"/>
</dbReference>
<evidence type="ECO:0000259" key="3">
    <source>
        <dbReference type="Pfam" id="PF16655"/>
    </source>
</evidence>
<dbReference type="GO" id="GO:0003993">
    <property type="term" value="F:acid phosphatase activity"/>
    <property type="evidence" value="ECO:0007669"/>
    <property type="project" value="InterPro"/>
</dbReference>
<evidence type="ECO:0000259" key="2">
    <source>
        <dbReference type="Pfam" id="PF09423"/>
    </source>
</evidence>
<gene>
    <name evidence="4" type="ORF">HGMM_OP4C732</name>
</gene>
<dbReference type="InterPro" id="IPR038607">
    <property type="entry name" value="PhoD-like_sf"/>
</dbReference>
<dbReference type="InterPro" id="IPR018247">
    <property type="entry name" value="EF_Hand_1_Ca_BS"/>
</dbReference>
<dbReference type="AlphaFoldDB" id="H5SU96"/>
<dbReference type="Gene3D" id="2.60.40.380">
    <property type="entry name" value="Purple acid phosphatase-like, N-terminal"/>
    <property type="match status" value="1"/>
</dbReference>
<proteinExistence type="predicted"/>
<dbReference type="InterPro" id="IPR008963">
    <property type="entry name" value="Purple_acid_Pase-like_N"/>
</dbReference>
<feature type="domain" description="Phospholipase D N-terminal" evidence="3">
    <location>
        <begin position="32"/>
        <end position="120"/>
    </location>
</feature>
<keyword evidence="1" id="KW-0732">Signal</keyword>
<dbReference type="SUPFAM" id="SSF56300">
    <property type="entry name" value="Metallo-dependent phosphatases"/>
    <property type="match status" value="1"/>
</dbReference>
<accession>H5SU96</accession>
<organism evidence="4">
    <name type="scientific">Acetithermum autotrophicum</name>
    <dbReference type="NCBI Taxonomy" id="1446466"/>
    <lineage>
        <taxon>Bacteria</taxon>
        <taxon>Candidatus Bipolaricaulota</taxon>
        <taxon>Candidatus Acetithermum</taxon>
    </lineage>
</organism>
<dbReference type="SUPFAM" id="SSF49363">
    <property type="entry name" value="Purple acid phosphatase, N-terminal domain"/>
    <property type="match status" value="1"/>
</dbReference>
<sequence length="461" mass="51254">MKAIFTIGLLVFVSLVGGPLGSGAGVQPAITHGVSSGDVTPTSAIIWARGAEIPTSALVVEYSTSEDFSDAQRTAPVTLTAERDFTGTVTLTGLKPATRYFYRVHQASGAEQSAPVAGTFVTAPEPNTPAAVRFVWSADLGGQGMCRRPEYFIFNHIAAAQPDFFLFLGDTAYTDERCPSPPNAPGSDFVANTLEDYRAKQKYQFADKPYQKARAATSLYVIWDDHEVINNFAGTTVDPKRLATGRQVLFEYFPITVNPQDPTRLYRAFRWGKHAEIFILDTRQYRSDNKLPDGPDKTMLGKEQLAWLKESLKNSDATWKFIVSTVKLSFPSDCPAACDSWANGESATGFERELIEISDFIVQNKIKSVVWLTGDEHLVDVIQYDPNRDRAVDFYEFTAGPLSALTSYLGQLDETLNPTRLYVSNQYWNFGQITISENGRLVVEYVDVGGEVQFRREFRPF</sequence>
<dbReference type="InterPro" id="IPR052900">
    <property type="entry name" value="Phospholipid_Metab_Enz"/>
</dbReference>
<dbReference type="CDD" id="cd07389">
    <property type="entry name" value="MPP_PhoD"/>
    <property type="match status" value="1"/>
</dbReference>
<reference evidence="4" key="1">
    <citation type="journal article" date="2005" name="Environ. Microbiol.">
        <title>Genetic and functional properties of uncultivated thermophilic crenarchaeotes from a subsurface gold mine as revealed by analysis of genome fragments.</title>
        <authorList>
            <person name="Nunoura T."/>
            <person name="Hirayama H."/>
            <person name="Takami H."/>
            <person name="Oida H."/>
            <person name="Nishi S."/>
            <person name="Shimamura S."/>
            <person name="Suzuki Y."/>
            <person name="Inagaki F."/>
            <person name="Takai K."/>
            <person name="Nealson K.H."/>
            <person name="Horikoshi K."/>
        </authorList>
    </citation>
    <scope>NUCLEOTIDE SEQUENCE</scope>
</reference>
<dbReference type="Pfam" id="PF09423">
    <property type="entry name" value="PhoD"/>
    <property type="match status" value="1"/>
</dbReference>
<evidence type="ECO:0000313" key="4">
    <source>
        <dbReference type="EMBL" id="BAL60096.1"/>
    </source>
</evidence>
<protein>
    <submittedName>
        <fullName evidence="4">Phosphodiesterase/alkaline phosphatase D</fullName>
    </submittedName>
</protein>
<dbReference type="InterPro" id="IPR029052">
    <property type="entry name" value="Metallo-depent_PP-like"/>
</dbReference>
<dbReference type="PANTHER" id="PTHR43606">
    <property type="entry name" value="PHOSPHATASE, PUTATIVE (AFU_ORTHOLOGUE AFUA_6G08710)-RELATED"/>
    <property type="match status" value="1"/>
</dbReference>
<dbReference type="InterPro" id="IPR018946">
    <property type="entry name" value="PhoD-like_MPP"/>
</dbReference>
<dbReference type="PROSITE" id="PS00018">
    <property type="entry name" value="EF_HAND_1"/>
    <property type="match status" value="1"/>
</dbReference>
<name>H5SU96_ACEAU</name>
<dbReference type="PANTHER" id="PTHR43606:SF1">
    <property type="entry name" value="PHOD-LIKE PHOSPHATASE METALLOPHOSPHATASE DOMAIN-CONTAINING PROTEIN"/>
    <property type="match status" value="1"/>
</dbReference>
<evidence type="ECO:0000256" key="1">
    <source>
        <dbReference type="ARBA" id="ARBA00022729"/>
    </source>
</evidence>
<reference evidence="4" key="2">
    <citation type="journal article" date="2012" name="PLoS ONE">
        <title>A Deeply Branching Thermophilic Bacterium with an Ancient Acetyl-CoA Pathway Dominates a Subsurface Ecosystem.</title>
        <authorList>
            <person name="Takami H."/>
            <person name="Noguchi H."/>
            <person name="Takaki Y."/>
            <person name="Uchiyama I."/>
            <person name="Toyoda A."/>
            <person name="Nishi S."/>
            <person name="Chee G.-J."/>
            <person name="Arai W."/>
            <person name="Nunoura T."/>
            <person name="Itoh T."/>
            <person name="Hattori M."/>
            <person name="Takai K."/>
        </authorList>
    </citation>
    <scope>NUCLEOTIDE SEQUENCE</scope>
</reference>
<feature type="domain" description="PhoD-like phosphatase metallophosphatase" evidence="2">
    <location>
        <begin position="148"/>
        <end position="412"/>
    </location>
</feature>
<dbReference type="InterPro" id="IPR032093">
    <property type="entry name" value="PhoD_N"/>
</dbReference>